<feature type="region of interest" description="Disordered" evidence="1">
    <location>
        <begin position="52"/>
        <end position="81"/>
    </location>
</feature>
<feature type="compositionally biased region" description="Polar residues" evidence="1">
    <location>
        <begin position="64"/>
        <end position="81"/>
    </location>
</feature>
<dbReference type="InterPro" id="IPR032675">
    <property type="entry name" value="LRR_dom_sf"/>
</dbReference>
<evidence type="ECO:0000256" key="1">
    <source>
        <dbReference type="SAM" id="MobiDB-lite"/>
    </source>
</evidence>
<dbReference type="Pfam" id="PF24758">
    <property type="entry name" value="LRR_At5g56370"/>
    <property type="match status" value="3"/>
</dbReference>
<proteinExistence type="predicted"/>
<dbReference type="OrthoDB" id="629734at2759"/>
<gene>
    <name evidence="4" type="ORF">EJB05_52948</name>
</gene>
<dbReference type="Gene3D" id="3.80.10.10">
    <property type="entry name" value="Ribonuclease Inhibitor"/>
    <property type="match status" value="1"/>
</dbReference>
<accession>A0A5J9SRF8</accession>
<dbReference type="InterPro" id="IPR055411">
    <property type="entry name" value="LRR_FXL15/At3g58940/PEG3-like"/>
</dbReference>
<feature type="non-terminal residue" evidence="4">
    <location>
        <position position="1"/>
    </location>
</feature>
<comment type="caution">
    <text evidence="4">The sequence shown here is derived from an EMBL/GenBank/DDBJ whole genome shotgun (WGS) entry which is preliminary data.</text>
</comment>
<dbReference type="Gramene" id="TVU01576">
    <property type="protein sequence ID" value="TVU01576"/>
    <property type="gene ID" value="EJB05_52948"/>
</dbReference>
<keyword evidence="5" id="KW-1185">Reference proteome</keyword>
<feature type="domain" description="F-box/LRR-repeat protein 15/At3g58940/PEG3-like LRR" evidence="3">
    <location>
        <begin position="80"/>
        <end position="212"/>
    </location>
</feature>
<dbReference type="AlphaFoldDB" id="A0A5J9SRF8"/>
<feature type="compositionally biased region" description="Low complexity" evidence="1">
    <location>
        <begin position="52"/>
        <end position="63"/>
    </location>
</feature>
<evidence type="ECO:0000313" key="4">
    <source>
        <dbReference type="EMBL" id="TVU01576.1"/>
    </source>
</evidence>
<dbReference type="PANTHER" id="PTHR32141:SF96">
    <property type="entry name" value="OS01G0730100 PROTEIN"/>
    <property type="match status" value="1"/>
</dbReference>
<dbReference type="SUPFAM" id="SSF81383">
    <property type="entry name" value="F-box domain"/>
    <property type="match status" value="1"/>
</dbReference>
<dbReference type="InterPro" id="IPR036047">
    <property type="entry name" value="F-box-like_dom_sf"/>
</dbReference>
<dbReference type="EMBL" id="RWGY01000416">
    <property type="protein sequence ID" value="TVU01576.1"/>
    <property type="molecule type" value="Genomic_DNA"/>
</dbReference>
<feature type="domain" description="FBD" evidence="2">
    <location>
        <begin position="687"/>
        <end position="727"/>
    </location>
</feature>
<dbReference type="InterPro" id="IPR055302">
    <property type="entry name" value="F-box_dom-containing"/>
</dbReference>
<evidence type="ECO:0000259" key="2">
    <source>
        <dbReference type="Pfam" id="PF08387"/>
    </source>
</evidence>
<feature type="domain" description="FBD" evidence="2">
    <location>
        <begin position="234"/>
        <end position="274"/>
    </location>
</feature>
<evidence type="ECO:0000313" key="5">
    <source>
        <dbReference type="Proteomes" id="UP000324897"/>
    </source>
</evidence>
<dbReference type="Pfam" id="PF08387">
    <property type="entry name" value="FBD"/>
    <property type="match status" value="2"/>
</dbReference>
<feature type="domain" description="F-box/LRR-repeat protein 15/At3g58940/PEG3-like LRR" evidence="3">
    <location>
        <begin position="851"/>
        <end position="931"/>
    </location>
</feature>
<dbReference type="Proteomes" id="UP000324897">
    <property type="component" value="Unassembled WGS sequence"/>
</dbReference>
<feature type="domain" description="F-box/LRR-repeat protein 15/At3g58940/PEG3-like LRR" evidence="3">
    <location>
        <begin position="442"/>
        <end position="665"/>
    </location>
</feature>
<dbReference type="InterPro" id="IPR006566">
    <property type="entry name" value="FBD"/>
</dbReference>
<dbReference type="PANTHER" id="PTHR32141">
    <property type="match status" value="1"/>
</dbReference>
<name>A0A5J9SRF8_9POAL</name>
<evidence type="ECO:0008006" key="6">
    <source>
        <dbReference type="Google" id="ProtNLM"/>
    </source>
</evidence>
<dbReference type="SUPFAM" id="SSF52047">
    <property type="entry name" value="RNI-like"/>
    <property type="match status" value="1"/>
</dbReference>
<organism evidence="4 5">
    <name type="scientific">Eragrostis curvula</name>
    <name type="common">weeping love grass</name>
    <dbReference type="NCBI Taxonomy" id="38414"/>
    <lineage>
        <taxon>Eukaryota</taxon>
        <taxon>Viridiplantae</taxon>
        <taxon>Streptophyta</taxon>
        <taxon>Embryophyta</taxon>
        <taxon>Tracheophyta</taxon>
        <taxon>Spermatophyta</taxon>
        <taxon>Magnoliopsida</taxon>
        <taxon>Liliopsida</taxon>
        <taxon>Poales</taxon>
        <taxon>Poaceae</taxon>
        <taxon>PACMAD clade</taxon>
        <taxon>Chloridoideae</taxon>
        <taxon>Eragrostideae</taxon>
        <taxon>Eragrostidinae</taxon>
        <taxon>Eragrostis</taxon>
    </lineage>
</organism>
<evidence type="ECO:0000259" key="3">
    <source>
        <dbReference type="Pfam" id="PF24758"/>
    </source>
</evidence>
<sequence>MEGAVSICARKKLALQEKDPEACPGQLIRSLCILENFAMAISKVGQLYNATPPSTATRTPTAAGSRNSHATASRRSSSPSNVEISDDALHALLAHCTALERLRMQNMRACGSVHILSYDGRFDELFIEDAPNLEWVLWDNKSMYRGNAYLVVAQAPKLEFLGYLGTENQILVNTLMASLKTLAVDVKNRGAGYINWFMKLLELFPCLETLYIRSEISPVNHSDAPESWNLLRSIPCVDNSLETVVFEVYRGHKWQREMARFLHMRSRCLKTMEFHCMDDSSFAIYRGPPKEEWVRKQKELLCIDSRASRDAHFLFFKYKVPSNHHDMCRNQHPEVSEWYKRTYYKNLYEMPMEAGRDHPHDHLSDLPDSILVSILSLLRLDEAARCTVLASRWRRLFPSNLLLDFNAYMPGCRDVTEAVTFLLAAHPTAPIRSFRTTRSFRDGWLDELARRGVQKLDLDLESNDERRPIPASLFACTLLTRLAVRRCVFPDASTTAAGAPHLTRLTKVNLLDVTISDESLDVLLSQCKALEILKVLYAWKVSRVRVRSPSLKVLHCDGYFHELFIEYAPNLERVYGRYMDKRGREKGVHLNVEHAPKLEFLGYLGMDFHAIEIGESIFTEDRIRVRTLMPSLKTLAVEVNYTWEGYINWITRLLELFPCLETLYIRSDTWSCIQAEASDSWDVLRCIPCVENHIQKVVFEVYRGHKWQREMAKFLHGRSRFLKDMEFHCMVDSSTPGLRERPSEEWVRKQREILCLDSRASKDARFLFFKSQLVCNHHDISHNGWYKREYYDGLCTVLASRWRRLFTSTLLLDFSTYMPGRRNVTEAVTSLLAAHPTAPIRSFSTTKHFHDGWLDELARRGVQKLYLDLEYSNHEWRSMPASLFACTSLTHITARRCVFPDASATAAGAPHLTRLTEVNLSDVTISNVSLNVQTSSSRSAKR</sequence>
<protein>
    <recommendedName>
        <fullName evidence="6">F-box domain-containing protein</fullName>
    </recommendedName>
</protein>
<reference evidence="4 5" key="1">
    <citation type="journal article" date="2019" name="Sci. Rep.">
        <title>A high-quality genome of Eragrostis curvula grass provides insights into Poaceae evolution and supports new strategies to enhance forage quality.</title>
        <authorList>
            <person name="Carballo J."/>
            <person name="Santos B.A.C.M."/>
            <person name="Zappacosta D."/>
            <person name="Garbus I."/>
            <person name="Selva J.P."/>
            <person name="Gallo C.A."/>
            <person name="Diaz A."/>
            <person name="Albertini E."/>
            <person name="Caccamo M."/>
            <person name="Echenique V."/>
        </authorList>
    </citation>
    <scope>NUCLEOTIDE SEQUENCE [LARGE SCALE GENOMIC DNA]</scope>
    <source>
        <strain evidence="5">cv. Victoria</strain>
        <tissue evidence="4">Leaf</tissue>
    </source>
</reference>